<name>A0A1T4TF51_9ACTN</name>
<feature type="region of interest" description="Disordered" evidence="1">
    <location>
        <begin position="208"/>
        <end position="243"/>
    </location>
</feature>
<keyword evidence="2" id="KW-1133">Transmembrane helix</keyword>
<dbReference type="AlphaFoldDB" id="A0A1T4TF51"/>
<evidence type="ECO:0000259" key="3">
    <source>
        <dbReference type="Pfam" id="PF04024"/>
    </source>
</evidence>
<accession>A0A1T4TF51</accession>
<feature type="transmembrane region" description="Helical" evidence="2">
    <location>
        <begin position="128"/>
        <end position="146"/>
    </location>
</feature>
<feature type="transmembrane region" description="Helical" evidence="2">
    <location>
        <begin position="283"/>
        <end position="306"/>
    </location>
</feature>
<protein>
    <submittedName>
        <fullName evidence="4">Phage shock protein C (PspC) family protein</fullName>
    </submittedName>
</protein>
<feature type="transmembrane region" description="Helical" evidence="2">
    <location>
        <begin position="313"/>
        <end position="334"/>
    </location>
</feature>
<proteinExistence type="predicted"/>
<keyword evidence="2" id="KW-0472">Membrane</keyword>
<feature type="compositionally biased region" description="Basic and acidic residues" evidence="1">
    <location>
        <begin position="219"/>
        <end position="243"/>
    </location>
</feature>
<feature type="compositionally biased region" description="Basic and acidic residues" evidence="1">
    <location>
        <begin position="1"/>
        <end position="12"/>
    </location>
</feature>
<dbReference type="OrthoDB" id="3535301at2"/>
<sequence length="462" mass="48445">MEEYEPARHEGAWPRGGATAADASAPPSVERELRKDDASGAITGVCAGLGAYTRVDPVVWRVAFGMTALAGGTGVWLYLAAWMMMRDGHGGPAMAEQLLNRRLAAPAVLSVLGIGLLAATLLSLAGGVSWGTLVLATPLIIGVLSAHNRGVDLRRTLRELPDWLKSREPAPQAPMPEPRPAYYNPAQPWASAPHGPIDLAVLAGGAAEETAVEPEGDREEAGRKDEESGKDGESGKAPGKEGRAPRRRGLLLLWPVWWTGLALAGTAFGLAGGFSVDALVGAASAPVFLGGVIVAVGLALLVGAWFADPRGLVAVGTVLTLLLVLVTSADVAAMRFGDVTWRPRDDVEAAQGYRLTAGVAKLDLTRVPLEPGRDVRVRARVGVGSLEVAVPDDARVVVRATLGLGWAEVEGESRRGSRLEIRETLDPGPERGRAVDAPAEPPTLLIDLTSHIGDMEVRRVSA</sequence>
<evidence type="ECO:0000313" key="4">
    <source>
        <dbReference type="EMBL" id="SKA39087.1"/>
    </source>
</evidence>
<dbReference type="InterPro" id="IPR007168">
    <property type="entry name" value="Phageshock_PspC_N"/>
</dbReference>
<organism evidence="4 5">
    <name type="scientific">Marinactinospora thermotolerans DSM 45154</name>
    <dbReference type="NCBI Taxonomy" id="1122192"/>
    <lineage>
        <taxon>Bacteria</taxon>
        <taxon>Bacillati</taxon>
        <taxon>Actinomycetota</taxon>
        <taxon>Actinomycetes</taxon>
        <taxon>Streptosporangiales</taxon>
        <taxon>Nocardiopsidaceae</taxon>
        <taxon>Marinactinospora</taxon>
    </lineage>
</organism>
<feature type="domain" description="Phage shock protein PspC N-terminal" evidence="3">
    <location>
        <begin position="32"/>
        <end position="86"/>
    </location>
</feature>
<keyword evidence="5" id="KW-1185">Reference proteome</keyword>
<dbReference type="STRING" id="1122192.SAMN02745673_04921"/>
<dbReference type="Pfam" id="PF04024">
    <property type="entry name" value="PspC"/>
    <property type="match status" value="1"/>
</dbReference>
<feature type="transmembrane region" description="Helical" evidence="2">
    <location>
        <begin position="250"/>
        <end position="271"/>
    </location>
</feature>
<keyword evidence="2" id="KW-0812">Transmembrane</keyword>
<gene>
    <name evidence="4" type="ORF">SAMN02745673_04921</name>
</gene>
<feature type="transmembrane region" description="Helical" evidence="2">
    <location>
        <begin position="58"/>
        <end position="82"/>
    </location>
</feature>
<feature type="region of interest" description="Disordered" evidence="1">
    <location>
        <begin position="164"/>
        <end position="187"/>
    </location>
</feature>
<evidence type="ECO:0000313" key="5">
    <source>
        <dbReference type="Proteomes" id="UP000190637"/>
    </source>
</evidence>
<dbReference type="RefSeq" id="WP_078764132.1">
    <property type="nucleotide sequence ID" value="NZ_FUWS01000022.1"/>
</dbReference>
<evidence type="ECO:0000256" key="2">
    <source>
        <dbReference type="SAM" id="Phobius"/>
    </source>
</evidence>
<evidence type="ECO:0000256" key="1">
    <source>
        <dbReference type="SAM" id="MobiDB-lite"/>
    </source>
</evidence>
<reference evidence="4 5" key="1">
    <citation type="submission" date="2017-02" db="EMBL/GenBank/DDBJ databases">
        <authorList>
            <person name="Peterson S.W."/>
        </authorList>
    </citation>
    <scope>NUCLEOTIDE SEQUENCE [LARGE SCALE GENOMIC DNA]</scope>
    <source>
        <strain evidence="4 5">DSM 45154</strain>
    </source>
</reference>
<dbReference type="Proteomes" id="UP000190637">
    <property type="component" value="Unassembled WGS sequence"/>
</dbReference>
<feature type="region of interest" description="Disordered" evidence="1">
    <location>
        <begin position="1"/>
        <end position="34"/>
    </location>
</feature>
<feature type="transmembrane region" description="Helical" evidence="2">
    <location>
        <begin position="103"/>
        <end position="122"/>
    </location>
</feature>
<dbReference type="EMBL" id="FUWS01000022">
    <property type="protein sequence ID" value="SKA39087.1"/>
    <property type="molecule type" value="Genomic_DNA"/>
</dbReference>